<evidence type="ECO:0000313" key="4">
    <source>
        <dbReference type="Proteomes" id="UP000006701"/>
    </source>
</evidence>
<dbReference type="PANTHER" id="PTHR12419:SF7">
    <property type="entry name" value="OTU DOMAIN-CONTAINING PROTEIN 3"/>
    <property type="match status" value="1"/>
</dbReference>
<dbReference type="AlphaFoldDB" id="A1CB83"/>
<gene>
    <name evidence="3" type="ORF">ACLA_014380</name>
</gene>
<feature type="region of interest" description="Disordered" evidence="1">
    <location>
        <begin position="281"/>
        <end position="378"/>
    </location>
</feature>
<dbReference type="InterPro" id="IPR003323">
    <property type="entry name" value="OTU_dom"/>
</dbReference>
<feature type="domain" description="OTU" evidence="2">
    <location>
        <begin position="108"/>
        <end position="270"/>
    </location>
</feature>
<dbReference type="PANTHER" id="PTHR12419">
    <property type="entry name" value="OTU DOMAIN CONTAINING PROTEIN"/>
    <property type="match status" value="1"/>
</dbReference>
<feature type="compositionally biased region" description="Low complexity" evidence="1">
    <location>
        <begin position="67"/>
        <end position="85"/>
    </location>
</feature>
<organism evidence="3 4">
    <name type="scientific">Aspergillus clavatus (strain ATCC 1007 / CBS 513.65 / DSM 816 / NCTC 3887 / NRRL 1 / QM 1276 / 107)</name>
    <dbReference type="NCBI Taxonomy" id="344612"/>
    <lineage>
        <taxon>Eukaryota</taxon>
        <taxon>Fungi</taxon>
        <taxon>Dikarya</taxon>
        <taxon>Ascomycota</taxon>
        <taxon>Pezizomycotina</taxon>
        <taxon>Eurotiomycetes</taxon>
        <taxon>Eurotiomycetidae</taxon>
        <taxon>Eurotiales</taxon>
        <taxon>Aspergillaceae</taxon>
        <taxon>Aspergillus</taxon>
        <taxon>Aspergillus subgen. Fumigati</taxon>
    </lineage>
</organism>
<protein>
    <submittedName>
        <fullName evidence="3">OTU-like cysteine protease, putative</fullName>
    </submittedName>
</protein>
<dbReference type="OMA" id="FHDFNHY"/>
<dbReference type="HOGENOM" id="CLU_038940_0_0_1"/>
<keyword evidence="3" id="KW-0645">Protease</keyword>
<dbReference type="Gene3D" id="3.90.70.80">
    <property type="match status" value="1"/>
</dbReference>
<feature type="compositionally biased region" description="Basic and acidic residues" evidence="1">
    <location>
        <begin position="353"/>
        <end position="365"/>
    </location>
</feature>
<accession>A1CB83</accession>
<dbReference type="Pfam" id="PF02338">
    <property type="entry name" value="OTU"/>
    <property type="match status" value="1"/>
</dbReference>
<dbReference type="GO" id="GO:0004843">
    <property type="term" value="F:cysteine-type deubiquitinase activity"/>
    <property type="evidence" value="ECO:0007669"/>
    <property type="project" value="TreeGrafter"/>
</dbReference>
<keyword evidence="3" id="KW-0378">Hydrolase</keyword>
<dbReference type="KEGG" id="act:ACLA_014380"/>
<feature type="compositionally biased region" description="Basic and acidic residues" evidence="1">
    <location>
        <begin position="194"/>
        <end position="208"/>
    </location>
</feature>
<dbReference type="PROSITE" id="PS50802">
    <property type="entry name" value="OTU"/>
    <property type="match status" value="1"/>
</dbReference>
<keyword evidence="4" id="KW-1185">Reference proteome</keyword>
<dbReference type="EMBL" id="DS027049">
    <property type="protein sequence ID" value="EAW13001.1"/>
    <property type="molecule type" value="Genomic_DNA"/>
</dbReference>
<feature type="compositionally biased region" description="Polar residues" evidence="1">
    <location>
        <begin position="335"/>
        <end position="352"/>
    </location>
</feature>
<feature type="region of interest" description="Disordered" evidence="1">
    <location>
        <begin position="1"/>
        <end position="91"/>
    </location>
</feature>
<dbReference type="eggNOG" id="ENOG502QUTD">
    <property type="taxonomic scope" value="Eukaryota"/>
</dbReference>
<dbReference type="GO" id="GO:0006508">
    <property type="term" value="P:proteolysis"/>
    <property type="evidence" value="ECO:0007669"/>
    <property type="project" value="UniProtKB-KW"/>
</dbReference>
<dbReference type="GeneID" id="4706207"/>
<dbReference type="CDD" id="cd22756">
    <property type="entry name" value="OTU_OTUD3-like"/>
    <property type="match status" value="1"/>
</dbReference>
<proteinExistence type="predicted"/>
<feature type="compositionally biased region" description="Low complexity" evidence="1">
    <location>
        <begin position="170"/>
        <end position="186"/>
    </location>
</feature>
<evidence type="ECO:0000313" key="3">
    <source>
        <dbReference type="EMBL" id="EAW13001.1"/>
    </source>
</evidence>
<dbReference type="VEuPathDB" id="FungiDB:ACLA_014380"/>
<evidence type="ECO:0000259" key="2">
    <source>
        <dbReference type="PROSITE" id="PS50802"/>
    </source>
</evidence>
<dbReference type="STRING" id="344612.A1CB83"/>
<dbReference type="GO" id="GO:0016579">
    <property type="term" value="P:protein deubiquitination"/>
    <property type="evidence" value="ECO:0007669"/>
    <property type="project" value="TreeGrafter"/>
</dbReference>
<dbReference type="OrthoDB" id="409956at2759"/>
<name>A1CB83_ASPCL</name>
<feature type="region of interest" description="Disordered" evidence="1">
    <location>
        <begin position="170"/>
        <end position="211"/>
    </location>
</feature>
<dbReference type="RefSeq" id="XP_001274427.1">
    <property type="nucleotide sequence ID" value="XM_001274426.1"/>
</dbReference>
<dbReference type="SUPFAM" id="SSF54001">
    <property type="entry name" value="Cysteine proteinases"/>
    <property type="match status" value="1"/>
</dbReference>
<dbReference type="Proteomes" id="UP000006701">
    <property type="component" value="Unassembled WGS sequence"/>
</dbReference>
<dbReference type="InterPro" id="IPR050704">
    <property type="entry name" value="Peptidase_C85-like"/>
</dbReference>
<reference evidence="3 4" key="1">
    <citation type="journal article" date="2008" name="PLoS Genet.">
        <title>Genomic islands in the pathogenic filamentous fungus Aspergillus fumigatus.</title>
        <authorList>
            <person name="Fedorova N.D."/>
            <person name="Khaldi N."/>
            <person name="Joardar V.S."/>
            <person name="Maiti R."/>
            <person name="Amedeo P."/>
            <person name="Anderson M.J."/>
            <person name="Crabtree J."/>
            <person name="Silva J.C."/>
            <person name="Badger J.H."/>
            <person name="Albarraq A."/>
            <person name="Angiuoli S."/>
            <person name="Bussey H."/>
            <person name="Bowyer P."/>
            <person name="Cotty P.J."/>
            <person name="Dyer P.S."/>
            <person name="Egan A."/>
            <person name="Galens K."/>
            <person name="Fraser-Liggett C.M."/>
            <person name="Haas B.J."/>
            <person name="Inman J.M."/>
            <person name="Kent R."/>
            <person name="Lemieux S."/>
            <person name="Malavazi I."/>
            <person name="Orvis J."/>
            <person name="Roemer T."/>
            <person name="Ronning C.M."/>
            <person name="Sundaram J.P."/>
            <person name="Sutton G."/>
            <person name="Turner G."/>
            <person name="Venter J.C."/>
            <person name="White O.R."/>
            <person name="Whitty B.R."/>
            <person name="Youngman P."/>
            <person name="Wolfe K.H."/>
            <person name="Goldman G.H."/>
            <person name="Wortman J.R."/>
            <person name="Jiang B."/>
            <person name="Denning D.W."/>
            <person name="Nierman W.C."/>
        </authorList>
    </citation>
    <scope>NUCLEOTIDE SEQUENCE [LARGE SCALE GENOMIC DNA]</scope>
    <source>
        <strain evidence="4">ATCC 1007 / CBS 513.65 / DSM 816 / NCTC 3887 / NRRL 1</strain>
    </source>
</reference>
<evidence type="ECO:0000256" key="1">
    <source>
        <dbReference type="SAM" id="MobiDB-lite"/>
    </source>
</evidence>
<sequence>MAQVMAPISPLHLSVPSQKDPSVKRTRGNPQQMPLNAPCKKPSPEKPGAHPLSPTTTKPVPRKSTRRTSTLQQSTPQESSSQISTSKKRSRELDPECLRIPCLNELGLYAFPTKGDGNCLYYALSDQMFGNTEHADEIRLRLANHISTHKDYFINFIAAVGGERRAPRRAAASRYSSSSSSSSSASPAPPSAEDIERSFESKLEESRKNGTWGGSEDIQAFCQSFKVDIRVYSTRGIQTFRDVYASRSEERPILHIAFHDFNHYSSVRHVDGPHIGLPRIPTDLKSGGRSSHALSPVCTGAKRSVDESEEEEPRPAVRRKRTRMEPSKPTLTMKLRSQSPSRALSPSCTSTKRSTDESVDEDPRPAVRRRRTCTIISG</sequence>
<dbReference type="InterPro" id="IPR038765">
    <property type="entry name" value="Papain-like_cys_pep_sf"/>
</dbReference>